<accession>A0A1H1WEG2</accession>
<dbReference type="RefSeq" id="WP_093395366.1">
    <property type="nucleotide sequence ID" value="NZ_LT629736.1"/>
</dbReference>
<dbReference type="Gene3D" id="3.90.550.10">
    <property type="entry name" value="Spore Coat Polysaccharide Biosynthesis Protein SpsA, Chain A"/>
    <property type="match status" value="1"/>
</dbReference>
<dbReference type="InterPro" id="IPR029044">
    <property type="entry name" value="Nucleotide-diphossugar_trans"/>
</dbReference>
<dbReference type="Proteomes" id="UP000243207">
    <property type="component" value="Chromosome I"/>
</dbReference>
<feature type="domain" description="Glycosyltransferase 2-like" evidence="1">
    <location>
        <begin position="5"/>
        <end position="113"/>
    </location>
</feature>
<evidence type="ECO:0000313" key="2">
    <source>
        <dbReference type="EMBL" id="SDS95424.1"/>
    </source>
</evidence>
<sequence>MTQFTIVTINWNNLAGLQKTYQSVASQTYRNLRWIVVDGASNDGAAEWLQTIDEPWAEITSEPDNGLYDAMNKGLEKAVTTPGYTLFLNSGDWLYDERVLELVAKTIEQASVAPKYVYGDFARFTGAGRLHQFPGKPIERLFIGMPSSHQAMYFENELLKTVRFRDSYKLSADYCMLIEFVNQIESREQIVHIRQPLCVFDNTGVSVQRRFEALKEDVHIRRKHLKLSAFRNYGLYALHYVHTHVRNLQAALERKTA</sequence>
<dbReference type="InterPro" id="IPR001173">
    <property type="entry name" value="Glyco_trans_2-like"/>
</dbReference>
<dbReference type="InterPro" id="IPR050834">
    <property type="entry name" value="Glycosyltransf_2"/>
</dbReference>
<evidence type="ECO:0000259" key="1">
    <source>
        <dbReference type="Pfam" id="PF00535"/>
    </source>
</evidence>
<dbReference type="OrthoDB" id="396512at2"/>
<dbReference type="SUPFAM" id="SSF53448">
    <property type="entry name" value="Nucleotide-diphospho-sugar transferases"/>
    <property type="match status" value="1"/>
</dbReference>
<dbReference type="GO" id="GO:0016740">
    <property type="term" value="F:transferase activity"/>
    <property type="evidence" value="ECO:0007669"/>
    <property type="project" value="UniProtKB-KW"/>
</dbReference>
<evidence type="ECO:0000313" key="3">
    <source>
        <dbReference type="Proteomes" id="UP000243207"/>
    </source>
</evidence>
<dbReference type="STRING" id="487184.SAMN05216421_2560"/>
<dbReference type="EMBL" id="LT629736">
    <property type="protein sequence ID" value="SDS95424.1"/>
    <property type="molecule type" value="Genomic_DNA"/>
</dbReference>
<keyword evidence="3" id="KW-1185">Reference proteome</keyword>
<organism evidence="2 3">
    <name type="scientific">Halopseudomonas xinjiangensis</name>
    <dbReference type="NCBI Taxonomy" id="487184"/>
    <lineage>
        <taxon>Bacteria</taxon>
        <taxon>Pseudomonadati</taxon>
        <taxon>Pseudomonadota</taxon>
        <taxon>Gammaproteobacteria</taxon>
        <taxon>Pseudomonadales</taxon>
        <taxon>Pseudomonadaceae</taxon>
        <taxon>Halopseudomonas</taxon>
    </lineage>
</organism>
<dbReference type="PANTHER" id="PTHR43685:SF2">
    <property type="entry name" value="GLYCOSYLTRANSFERASE 2-LIKE DOMAIN-CONTAINING PROTEIN"/>
    <property type="match status" value="1"/>
</dbReference>
<gene>
    <name evidence="2" type="ORF">SAMN05216421_2560</name>
</gene>
<reference evidence="3" key="1">
    <citation type="submission" date="2016-10" db="EMBL/GenBank/DDBJ databases">
        <authorList>
            <person name="Varghese N."/>
            <person name="Submissions S."/>
        </authorList>
    </citation>
    <scope>NUCLEOTIDE SEQUENCE [LARGE SCALE GENOMIC DNA]</scope>
    <source>
        <strain evidence="3">NRRL B-51270</strain>
    </source>
</reference>
<dbReference type="PANTHER" id="PTHR43685">
    <property type="entry name" value="GLYCOSYLTRANSFERASE"/>
    <property type="match status" value="1"/>
</dbReference>
<keyword evidence="2" id="KW-0808">Transferase</keyword>
<protein>
    <submittedName>
        <fullName evidence="2">Putative colanic acid biosynthesis glycosyltransferase</fullName>
    </submittedName>
</protein>
<dbReference type="AlphaFoldDB" id="A0A1H1WEG2"/>
<dbReference type="Pfam" id="PF00535">
    <property type="entry name" value="Glycos_transf_2"/>
    <property type="match status" value="1"/>
</dbReference>
<proteinExistence type="predicted"/>
<name>A0A1H1WEG2_9GAMM</name>